<dbReference type="HOGENOM" id="CLU_706253_0_0_1"/>
<proteinExistence type="predicted"/>
<evidence type="ECO:0000313" key="3">
    <source>
        <dbReference type="EMBL" id="ESA17941.1"/>
    </source>
</evidence>
<keyword evidence="2" id="KW-1133">Transmembrane helix</keyword>
<evidence type="ECO:0000256" key="2">
    <source>
        <dbReference type="SAM" id="Phobius"/>
    </source>
</evidence>
<feature type="transmembrane region" description="Helical" evidence="2">
    <location>
        <begin position="368"/>
        <end position="385"/>
    </location>
</feature>
<organism evidence="3">
    <name type="scientific">Rhizophagus irregularis (strain DAOM 181602 / DAOM 197198 / MUCL 43194)</name>
    <name type="common">Arbuscular mycorrhizal fungus</name>
    <name type="synonym">Glomus intraradices</name>
    <dbReference type="NCBI Taxonomy" id="747089"/>
    <lineage>
        <taxon>Eukaryota</taxon>
        <taxon>Fungi</taxon>
        <taxon>Fungi incertae sedis</taxon>
        <taxon>Mucoromycota</taxon>
        <taxon>Glomeromycotina</taxon>
        <taxon>Glomeromycetes</taxon>
        <taxon>Glomerales</taxon>
        <taxon>Glomeraceae</taxon>
        <taxon>Rhizophagus</taxon>
    </lineage>
</organism>
<accession>U9UQS3</accession>
<evidence type="ECO:0000256" key="1">
    <source>
        <dbReference type="SAM" id="MobiDB-lite"/>
    </source>
</evidence>
<reference evidence="3" key="1">
    <citation type="submission" date="2013-07" db="EMBL/GenBank/DDBJ databases">
        <title>The genome of an arbuscular mycorrhizal fungus provides insights into the evolution of the oldest plant symbiosis.</title>
        <authorList>
            <consortium name="DOE Joint Genome Institute"/>
            <person name="Tisserant E."/>
            <person name="Malbreil M."/>
            <person name="Kuo A."/>
            <person name="Kohler A."/>
            <person name="Symeonidi A."/>
            <person name="Balestrini R."/>
            <person name="Charron P."/>
            <person name="Duensing N."/>
            <person name="Frei-dit-Frey N."/>
            <person name="Gianinazzi-Pearson V."/>
            <person name="Gilbert B."/>
            <person name="Handa Y."/>
            <person name="Hijri M."/>
            <person name="Kaul R."/>
            <person name="Kawaguchi M."/>
            <person name="Krajinski F."/>
            <person name="Lammers P."/>
            <person name="Lapierre D."/>
            <person name="Masclaux F.G."/>
            <person name="Murat C."/>
            <person name="Morin E."/>
            <person name="Ndikumana S."/>
            <person name="Pagni M."/>
            <person name="Petitpierre D."/>
            <person name="Requena N."/>
            <person name="Rosikiewicz P."/>
            <person name="Riley R."/>
            <person name="Saito K."/>
            <person name="San Clemente H."/>
            <person name="Shapiro H."/>
            <person name="van Tuinen D."/>
            <person name="Becard G."/>
            <person name="Bonfante P."/>
            <person name="Paszkowski U."/>
            <person name="Shachar-Hill Y."/>
            <person name="Young J.P."/>
            <person name="Sanders I.R."/>
            <person name="Henrissat B."/>
            <person name="Rensing S.A."/>
            <person name="Grigoriev I.V."/>
            <person name="Corradi N."/>
            <person name="Roux C."/>
            <person name="Martin F."/>
        </authorList>
    </citation>
    <scope>NUCLEOTIDE SEQUENCE</scope>
    <source>
        <strain evidence="3">DAOM 197198</strain>
    </source>
</reference>
<dbReference type="AlphaFoldDB" id="U9UQS3"/>
<dbReference type="VEuPathDB" id="FungiDB:RhiirFUN_011354"/>
<keyword evidence="2" id="KW-0472">Membrane</keyword>
<dbReference type="EMBL" id="KI279670">
    <property type="protein sequence ID" value="ESA17941.1"/>
    <property type="molecule type" value="Genomic_DNA"/>
</dbReference>
<feature type="transmembrane region" description="Helical" evidence="2">
    <location>
        <begin position="337"/>
        <end position="356"/>
    </location>
</feature>
<sequence>MFADQDHMSSYRNSSEKETPDRHRAVYPPKTSRRELLAARIHNNQQSIIDPIPISETSTGSRPSTKNNVHSRRYYGLIHMPLVMSPLPVCDPNVTKQHSTTHESIKNDSETVHYTVIIRSPNILKFMAITMVGSLSTPETNKSYIKQVVEHGSNISAKSTLSSPLNGLNKTLQKMREHELTRYTDVLECDSQSIPTFHANEGFSERKLCVYQSYERRRDKNNNQEYNSEKYTSGSLLAVKNLINELLRIQLPSLSPIKTVFYNKHKKDNLTTAKAFESVTTGQVHFSGYSKQRTRVLLQHRSVMDSKPSERGGVGTKYRRGFCVIVKVGLDVYGNNICPFVLLILFFFSLMCYFSWYNVVYEILCSQVFVYIPTFYHVVMLRLFLVKQLKV</sequence>
<feature type="region of interest" description="Disordered" evidence="1">
    <location>
        <begin position="1"/>
        <end position="26"/>
    </location>
</feature>
<feature type="compositionally biased region" description="Basic and acidic residues" evidence="1">
    <location>
        <begin position="1"/>
        <end position="24"/>
    </location>
</feature>
<protein>
    <submittedName>
        <fullName evidence="3">Uncharacterized protein</fullName>
    </submittedName>
</protein>
<keyword evidence="2" id="KW-0812">Transmembrane</keyword>
<gene>
    <name evidence="3" type="ORF">GLOINDRAFT_321045</name>
</gene>
<name>U9UQS3_RHIID</name>